<sequence>MRRARLDQHTFRSQRVNEAEVKGQCRYGPMPYCYVHLVTCMEQSSRLTLIANVRSKMATAICHFARYRCVVTAVHGRLGSEVHVSRVASPAMRTDAICVPLAHTSSHLISMIGSVPRTRS</sequence>
<evidence type="ECO:0000313" key="2">
    <source>
        <dbReference type="Proteomes" id="UP000837857"/>
    </source>
</evidence>
<keyword evidence="2" id="KW-1185">Reference proteome</keyword>
<reference evidence="1" key="1">
    <citation type="submission" date="2022-03" db="EMBL/GenBank/DDBJ databases">
        <authorList>
            <person name="Martin H S."/>
        </authorList>
    </citation>
    <scope>NUCLEOTIDE SEQUENCE</scope>
</reference>
<proteinExistence type="predicted"/>
<accession>A0ABN8HYA9</accession>
<gene>
    <name evidence="1" type="ORF">IPOD504_LOCUS3247</name>
</gene>
<evidence type="ECO:0000313" key="1">
    <source>
        <dbReference type="EMBL" id="CAH2041563.1"/>
    </source>
</evidence>
<organism evidence="1 2">
    <name type="scientific">Iphiclides podalirius</name>
    <name type="common">scarce swallowtail</name>
    <dbReference type="NCBI Taxonomy" id="110791"/>
    <lineage>
        <taxon>Eukaryota</taxon>
        <taxon>Metazoa</taxon>
        <taxon>Ecdysozoa</taxon>
        <taxon>Arthropoda</taxon>
        <taxon>Hexapoda</taxon>
        <taxon>Insecta</taxon>
        <taxon>Pterygota</taxon>
        <taxon>Neoptera</taxon>
        <taxon>Endopterygota</taxon>
        <taxon>Lepidoptera</taxon>
        <taxon>Glossata</taxon>
        <taxon>Ditrysia</taxon>
        <taxon>Papilionoidea</taxon>
        <taxon>Papilionidae</taxon>
        <taxon>Papilioninae</taxon>
        <taxon>Iphiclides</taxon>
    </lineage>
</organism>
<name>A0ABN8HYA9_9NEOP</name>
<feature type="non-terminal residue" evidence="1">
    <location>
        <position position="120"/>
    </location>
</feature>
<dbReference type="EMBL" id="OW152825">
    <property type="protein sequence ID" value="CAH2041563.1"/>
    <property type="molecule type" value="Genomic_DNA"/>
</dbReference>
<protein>
    <submittedName>
        <fullName evidence="1">Uncharacterized protein</fullName>
    </submittedName>
</protein>
<dbReference type="Proteomes" id="UP000837857">
    <property type="component" value="Chromosome 13"/>
</dbReference>